<keyword evidence="4" id="KW-1185">Reference proteome</keyword>
<organism evidence="3 4">
    <name type="scientific">Daucus carota subsp. sativus</name>
    <name type="common">Carrot</name>
    <dbReference type="NCBI Taxonomy" id="79200"/>
    <lineage>
        <taxon>Eukaryota</taxon>
        <taxon>Viridiplantae</taxon>
        <taxon>Streptophyta</taxon>
        <taxon>Embryophyta</taxon>
        <taxon>Tracheophyta</taxon>
        <taxon>Spermatophyta</taxon>
        <taxon>Magnoliopsida</taxon>
        <taxon>eudicotyledons</taxon>
        <taxon>Gunneridae</taxon>
        <taxon>Pentapetalae</taxon>
        <taxon>asterids</taxon>
        <taxon>campanulids</taxon>
        <taxon>Apiales</taxon>
        <taxon>Apiaceae</taxon>
        <taxon>Apioideae</taxon>
        <taxon>Scandiceae</taxon>
        <taxon>Daucinae</taxon>
        <taxon>Daucus</taxon>
        <taxon>Daucus sect. Daucus</taxon>
    </lineage>
</organism>
<sequence>MAEKMLVKFEKYWDVIHGIVGVSTVLDPRYKLEVLEFYFDKLFGSRALVEVENVRTLCFSLLREYHQKLNSNTEGNDESVTSSNSATTGHVSQYDLFISTKKRKKVDFIKSELEHYLDEDVWTKADGFDVLSWWKLNSPKYPTLACMARDLLAVPASTVASESAFSYSGRLVSHLRDMQLSIKILRWRILVLLENSDFLRRSQGGFQALAEYKNLDAQD</sequence>
<dbReference type="InterPro" id="IPR012337">
    <property type="entry name" value="RNaseH-like_sf"/>
</dbReference>
<dbReference type="Pfam" id="PF14372">
    <property type="entry name" value="hAT-like_RNase-H"/>
    <property type="match status" value="1"/>
</dbReference>
<evidence type="ECO:0008006" key="5">
    <source>
        <dbReference type="Google" id="ProtNLM"/>
    </source>
</evidence>
<name>A0AAF0X7P1_DAUCS</name>
<dbReference type="AlphaFoldDB" id="A0AAF0X7P1"/>
<reference evidence="3" key="2">
    <citation type="submission" date="2022-03" db="EMBL/GenBank/DDBJ databases">
        <title>Draft title - Genomic analysis of global carrot germplasm unveils the trajectory of domestication and the origin of high carotenoid orange carrot.</title>
        <authorList>
            <person name="Iorizzo M."/>
            <person name="Ellison S."/>
            <person name="Senalik D."/>
            <person name="Macko-Podgorni A."/>
            <person name="Grzebelus D."/>
            <person name="Bostan H."/>
            <person name="Rolling W."/>
            <person name="Curaba J."/>
            <person name="Simon P."/>
        </authorList>
    </citation>
    <scope>NUCLEOTIDE SEQUENCE</scope>
    <source>
        <tissue evidence="3">Leaf</tissue>
    </source>
</reference>
<evidence type="ECO:0000259" key="2">
    <source>
        <dbReference type="Pfam" id="PF14372"/>
    </source>
</evidence>
<dbReference type="InterPro" id="IPR025525">
    <property type="entry name" value="hAT-like_transposase_RNase-H"/>
</dbReference>
<evidence type="ECO:0000313" key="4">
    <source>
        <dbReference type="Proteomes" id="UP000077755"/>
    </source>
</evidence>
<evidence type="ECO:0000313" key="3">
    <source>
        <dbReference type="EMBL" id="WOH01366.1"/>
    </source>
</evidence>
<evidence type="ECO:0000259" key="1">
    <source>
        <dbReference type="Pfam" id="PF05699"/>
    </source>
</evidence>
<dbReference type="PANTHER" id="PTHR23272:SF179">
    <property type="entry name" value="ZINC FINGER BED DOMAIN-CONTAINING PROTEIN RICESLEEPER 2-LIKE ISOFORM X1"/>
    <property type="match status" value="1"/>
</dbReference>
<dbReference type="GO" id="GO:0003677">
    <property type="term" value="F:DNA binding"/>
    <property type="evidence" value="ECO:0007669"/>
    <property type="project" value="InterPro"/>
</dbReference>
<feature type="domain" description="hAT-like transposase RNase-H fold" evidence="2">
    <location>
        <begin position="1"/>
        <end position="65"/>
    </location>
</feature>
<dbReference type="Pfam" id="PF05699">
    <property type="entry name" value="Dimer_Tnp_hAT"/>
    <property type="match status" value="1"/>
</dbReference>
<dbReference type="GO" id="GO:0046983">
    <property type="term" value="F:protein dimerization activity"/>
    <property type="evidence" value="ECO:0007669"/>
    <property type="project" value="InterPro"/>
</dbReference>
<dbReference type="Proteomes" id="UP000077755">
    <property type="component" value="Chromosome 5"/>
</dbReference>
<proteinExistence type="predicted"/>
<dbReference type="EMBL" id="CP093347">
    <property type="protein sequence ID" value="WOH01366.1"/>
    <property type="molecule type" value="Genomic_DNA"/>
</dbReference>
<dbReference type="InterPro" id="IPR008906">
    <property type="entry name" value="HATC_C_dom"/>
</dbReference>
<reference evidence="3" key="1">
    <citation type="journal article" date="2016" name="Nat. Genet.">
        <title>A high-quality carrot genome assembly provides new insights into carotenoid accumulation and asterid genome evolution.</title>
        <authorList>
            <person name="Iorizzo M."/>
            <person name="Ellison S."/>
            <person name="Senalik D."/>
            <person name="Zeng P."/>
            <person name="Satapoomin P."/>
            <person name="Huang J."/>
            <person name="Bowman M."/>
            <person name="Iovene M."/>
            <person name="Sanseverino W."/>
            <person name="Cavagnaro P."/>
            <person name="Yildiz M."/>
            <person name="Macko-Podgorni A."/>
            <person name="Moranska E."/>
            <person name="Grzebelus E."/>
            <person name="Grzebelus D."/>
            <person name="Ashrafi H."/>
            <person name="Zheng Z."/>
            <person name="Cheng S."/>
            <person name="Spooner D."/>
            <person name="Van Deynze A."/>
            <person name="Simon P."/>
        </authorList>
    </citation>
    <scope>NUCLEOTIDE SEQUENCE</scope>
    <source>
        <tissue evidence="3">Leaf</tissue>
    </source>
</reference>
<protein>
    <recommendedName>
        <fullName evidence="5">HAT C-terminal dimerisation domain-containing protein</fullName>
    </recommendedName>
</protein>
<dbReference type="KEGG" id="dcr:108221589"/>
<accession>A0AAF0X7P1</accession>
<gene>
    <name evidence="3" type="ORF">DCAR_0520748</name>
</gene>
<dbReference type="SUPFAM" id="SSF53098">
    <property type="entry name" value="Ribonuclease H-like"/>
    <property type="match status" value="1"/>
</dbReference>
<feature type="domain" description="HAT C-terminal dimerisation" evidence="1">
    <location>
        <begin position="112"/>
        <end position="174"/>
    </location>
</feature>
<dbReference type="PANTHER" id="PTHR23272">
    <property type="entry name" value="BED FINGER-RELATED"/>
    <property type="match status" value="1"/>
</dbReference>